<name>A0A1V9XVX2_9ACAR</name>
<evidence type="ECO:0000259" key="1">
    <source>
        <dbReference type="PROSITE" id="PS51335"/>
    </source>
</evidence>
<dbReference type="PANTHER" id="PTHR12771">
    <property type="entry name" value="ENGULFMENT AND CELL MOTILITY"/>
    <property type="match status" value="1"/>
</dbReference>
<keyword evidence="3" id="KW-1185">Reference proteome</keyword>
<comment type="caution">
    <text evidence="2">The sequence shown here is derived from an EMBL/GenBank/DDBJ whole genome shotgun (WGS) entry which is preliminary data.</text>
</comment>
<dbReference type="AlphaFoldDB" id="A0A1V9XVX2"/>
<sequence>MWGVINFILAALYDHFRPWVKGFMRRLTNLCEVQRICYGTTNGCERTIRIERSLEQSRQLQHVYKTLVGIAERGRYTEANSVNALEIAVSGIAIIKQIKPTIHREFVRSLRFSLNHICSYRQLMFEAAYVSRISFESGDPNHVKKLQLLWRCLRDEPLEGLVSKQWQDIGFQGDDPRTDFRGMGMLGLDQLVFFVTQYNSLARHVLSRSLHPTSGYSFAIVGINLTDLIFRLLRKGQLKTHLYNAMRTVVGMEDFHKLYCYVFVEFDRLWLAEKPQDIMEFGRIRNKFEEQLIERLKREDCILNTAGTVETI</sequence>
<accession>A0A1V9XVX2</accession>
<dbReference type="OrthoDB" id="67155at2759"/>
<dbReference type="STRING" id="418985.A0A1V9XVX2"/>
<dbReference type="PROSITE" id="PS51335">
    <property type="entry name" value="ELMO"/>
    <property type="match status" value="1"/>
</dbReference>
<gene>
    <name evidence="2" type="ORF">BIW11_06933</name>
</gene>
<dbReference type="InterPro" id="IPR050868">
    <property type="entry name" value="ELMO_domain-containing"/>
</dbReference>
<proteinExistence type="predicted"/>
<dbReference type="Pfam" id="PF04727">
    <property type="entry name" value="ELMO_CED12"/>
    <property type="match status" value="1"/>
</dbReference>
<evidence type="ECO:0000313" key="2">
    <source>
        <dbReference type="EMBL" id="OQR77654.1"/>
    </source>
</evidence>
<dbReference type="GO" id="GO:0005096">
    <property type="term" value="F:GTPase activator activity"/>
    <property type="evidence" value="ECO:0007669"/>
    <property type="project" value="TreeGrafter"/>
</dbReference>
<dbReference type="EMBL" id="MNPL01003272">
    <property type="protein sequence ID" value="OQR77654.1"/>
    <property type="molecule type" value="Genomic_DNA"/>
</dbReference>
<protein>
    <submittedName>
        <fullName evidence="2">ELMO domain-containing protein 1-like</fullName>
    </submittedName>
</protein>
<feature type="domain" description="ELMO" evidence="1">
    <location>
        <begin position="141"/>
        <end position="296"/>
    </location>
</feature>
<dbReference type="PANTHER" id="PTHR12771:SF51">
    <property type="entry name" value="LD01482P"/>
    <property type="match status" value="1"/>
</dbReference>
<dbReference type="InterPro" id="IPR006816">
    <property type="entry name" value="ELMO_dom"/>
</dbReference>
<evidence type="ECO:0000313" key="3">
    <source>
        <dbReference type="Proteomes" id="UP000192247"/>
    </source>
</evidence>
<dbReference type="InParanoid" id="A0A1V9XVX2"/>
<dbReference type="Proteomes" id="UP000192247">
    <property type="component" value="Unassembled WGS sequence"/>
</dbReference>
<reference evidence="2 3" key="1">
    <citation type="journal article" date="2017" name="Gigascience">
        <title>Draft genome of the honey bee ectoparasitic mite, Tropilaelaps mercedesae, is shaped by the parasitic life history.</title>
        <authorList>
            <person name="Dong X."/>
            <person name="Armstrong S.D."/>
            <person name="Xia D."/>
            <person name="Makepeace B.L."/>
            <person name="Darby A.C."/>
            <person name="Kadowaki T."/>
        </authorList>
    </citation>
    <scope>NUCLEOTIDE SEQUENCE [LARGE SCALE GENOMIC DNA]</scope>
    <source>
        <strain evidence="2">Wuxi-XJTLU</strain>
    </source>
</reference>
<organism evidence="2 3">
    <name type="scientific">Tropilaelaps mercedesae</name>
    <dbReference type="NCBI Taxonomy" id="418985"/>
    <lineage>
        <taxon>Eukaryota</taxon>
        <taxon>Metazoa</taxon>
        <taxon>Ecdysozoa</taxon>
        <taxon>Arthropoda</taxon>
        <taxon>Chelicerata</taxon>
        <taxon>Arachnida</taxon>
        <taxon>Acari</taxon>
        <taxon>Parasitiformes</taxon>
        <taxon>Mesostigmata</taxon>
        <taxon>Gamasina</taxon>
        <taxon>Dermanyssoidea</taxon>
        <taxon>Laelapidae</taxon>
        <taxon>Tropilaelaps</taxon>
    </lineage>
</organism>
<dbReference type="FunCoup" id="A0A1V9XVX2">
    <property type="interactions" value="690"/>
</dbReference>